<evidence type="ECO:0000313" key="1">
    <source>
        <dbReference type="EMBL" id="KAI3365581.1"/>
    </source>
</evidence>
<dbReference type="Proteomes" id="UP000831701">
    <property type="component" value="Chromosome 12"/>
</dbReference>
<comment type="caution">
    <text evidence="1">The sequence shown here is derived from an EMBL/GenBank/DDBJ whole genome shotgun (WGS) entry which is preliminary data.</text>
</comment>
<organism evidence="1 2">
    <name type="scientific">Scortum barcoo</name>
    <name type="common">barcoo grunter</name>
    <dbReference type="NCBI Taxonomy" id="214431"/>
    <lineage>
        <taxon>Eukaryota</taxon>
        <taxon>Metazoa</taxon>
        <taxon>Chordata</taxon>
        <taxon>Craniata</taxon>
        <taxon>Vertebrata</taxon>
        <taxon>Euteleostomi</taxon>
        <taxon>Actinopterygii</taxon>
        <taxon>Neopterygii</taxon>
        <taxon>Teleostei</taxon>
        <taxon>Neoteleostei</taxon>
        <taxon>Acanthomorphata</taxon>
        <taxon>Eupercaria</taxon>
        <taxon>Centrarchiformes</taxon>
        <taxon>Terapontoidei</taxon>
        <taxon>Terapontidae</taxon>
        <taxon>Scortum</taxon>
    </lineage>
</organism>
<reference evidence="1" key="1">
    <citation type="submission" date="2022-04" db="EMBL/GenBank/DDBJ databases">
        <title>Jade perch genome.</title>
        <authorList>
            <person name="Chao B."/>
        </authorList>
    </citation>
    <scope>NUCLEOTIDE SEQUENCE</scope>
    <source>
        <strain evidence="1">CB-2022</strain>
    </source>
</reference>
<feature type="non-terminal residue" evidence="1">
    <location>
        <position position="1698"/>
    </location>
</feature>
<evidence type="ECO:0000313" key="2">
    <source>
        <dbReference type="Proteomes" id="UP000831701"/>
    </source>
</evidence>
<keyword evidence="2" id="KW-1185">Reference proteome</keyword>
<dbReference type="EMBL" id="CM041542">
    <property type="protein sequence ID" value="KAI3365581.1"/>
    <property type="molecule type" value="Genomic_DNA"/>
</dbReference>
<accession>A0ACB8WCT8</accession>
<sequence length="1698" mass="188316">MFTACGNTARDDHEQAATVAGNTSEEEIQASQWSHIASDCNIHRNRASTNMAITDFLAASDITSAINACKAKDSFSSKMFFKTVGLSKKTPTEIERVFKILDQDKSGFIEQDELQLFLQNFSKGARPLTAAETRAFLLEGDSDGDGKIGWEGRRLKMAFAGILADADITAALAACQAADSFKYKEFFAKVGLAGKSADDLKKAFAVIDQDKSGFIEEDELKLFLQNFSASARALTDAETKAFLKAGDSDGDGKIGVDAPDSFCYKKFFKLCGLSSKTPQEVKDVFQILDEDNSGFIEESELKFFLQRFVPGARTLTEAETKSFISAADDDSDGRIGAEGTRHANQTAFGAKEIQTQVTLMLMISPKMASGMQEKQYTPSLLSFFIYNPTFGLREGEEEKKILLYHPSDVEKNEKIRNVGLCEAIVQFTRTFCPTKPAKSLHTQKNRQFFFEPEDNFWMVMVVRNPMVEKPNKDGKPPTIEYQEEEILDTVYGAVVRQCYSMYKLFNGTFGRAMEAGGVELLIQKLEKFFYRYLQTLHLQSCDLLDVFGGISFFPLDKMTYLKIQSFVNRVEESLSLIKYTAFLYNDQLIWSGLEQDDMRILYKYLTTSLFPRHSEPELAGRDSPLRPEVAGNLLHYGRFLTGPTNLKDPEAKFRFPKIFVSAEDGYEELHLIVYKAMSAAACFMISASVELTRDFCEQLDSLVGPQLTLLASDICEQFTINRRISGPEKEPQFKFIYFNHMNLAEKSTIHMRKTASVCLTSVHPDLMKILGDINCDFARVDEDEEIIVKAMTDYWVVGKKSDQRELYVILNQKNANLIEVNGMSPPLVIDYLNMESRFGNLRQRDTSVSMLRVKMSRRRSQSQKENRERAVNTRRQLDKLPELEMSCLDVSIAMANKSTIQEKTQNNANGAKNEAIQERLKQLERWKERKALEKEKEKREKERKGVFKTGLYHPRNNLTIAPLPVVPAASTRAKEIKVDAAPSQSTRVTRSMKQQPQVQKPLKLQDPNIATKKAQPAVERSTRSRAAPVKPAPAKTRTKVCPDVRSTRSRAFVNTVAPPSDGENCKETVNDTVKPALPEEPEMQEPEEQPCLASPTPSSEEDDMVVDQRSTDSAVDTMGAPSSVSSFAPEGFIFQAPIGLSSFRFEPLTPRSADAFLTPSTSFSLPPAPVFDIEPQAEPSAQSPPKSPRRSPPCVSPNAPPTPGSPVESKHDVPYFRSEIANETDRLTTLCDHWESKVEDTSIPEEMRDGMRTAVGQARLLMKERFKQFSGLVNDCELGRGEKITTCTDLQGFWDMVYYQVEDVNKKFEALKEAESRGWVEEHKPPPRQRKAVKKPSAAPAKPTGTKAAAKSRLAAVKAAMKAKQQAAEAEKAAKDAGKDEDTLTLNSQEGQALAEAQPTDKVVFDGGFFQVESPAKPSGSVRRSSRLSAAVLPQASPCSSYLSPRRVTRRSLALAQTPTHTVASPAQSVRTPAQLRLTLDQTPAQAPQSQRGTPQLSQNRKDTVNVSLCFSAVREVLSGEDQAEGSPAHQSEKVSMLEITASVPELSTHTPAQSLPSISVVKEQDEPAKVIDTGLPLSTKLCLSPCKTPLPVSQAPEPSSSLSFTLSPCETPSLPLVSSPAVKGPAEAQESACHTPDSSVVEEIPGLDFERYLQPSQRCSMSPRDTDVIETLSPMAVDVEMESPRGQSKDLLTQQEP</sequence>
<proteinExistence type="predicted"/>
<name>A0ACB8WCT8_9TELE</name>
<protein>
    <submittedName>
        <fullName evidence="1">Uncharacterized protein</fullName>
    </submittedName>
</protein>
<gene>
    <name evidence="1" type="ORF">L3Q82_010662</name>
</gene>